<dbReference type="GO" id="GO:0008270">
    <property type="term" value="F:zinc ion binding"/>
    <property type="evidence" value="ECO:0007669"/>
    <property type="project" value="UniProtKB-KW"/>
</dbReference>
<dbReference type="Gene3D" id="3.40.1360.10">
    <property type="match status" value="1"/>
</dbReference>
<dbReference type="GO" id="GO:0003677">
    <property type="term" value="F:DNA binding"/>
    <property type="evidence" value="ECO:0007669"/>
    <property type="project" value="UniProtKB-UniRule"/>
</dbReference>
<evidence type="ECO:0000256" key="1">
    <source>
        <dbReference type="ARBA" id="ARBA00022723"/>
    </source>
</evidence>
<dbReference type="PANTHER" id="PTHR30446:SF0">
    <property type="entry name" value="RECOMBINATION PROTEIN RECR"/>
    <property type="match status" value="1"/>
</dbReference>
<dbReference type="SUPFAM" id="SSF111304">
    <property type="entry name" value="Recombination protein RecR"/>
    <property type="match status" value="1"/>
</dbReference>
<accession>A0A0G1WRT3</accession>
<dbReference type="Pfam" id="PF13662">
    <property type="entry name" value="Toprim_4"/>
    <property type="match status" value="1"/>
</dbReference>
<evidence type="ECO:0000256" key="3">
    <source>
        <dbReference type="ARBA" id="ARBA00022771"/>
    </source>
</evidence>
<dbReference type="PROSITE" id="PS50880">
    <property type="entry name" value="TOPRIM"/>
    <property type="match status" value="1"/>
</dbReference>
<dbReference type="InterPro" id="IPR000093">
    <property type="entry name" value="DNA_Rcmb_RecR"/>
</dbReference>
<comment type="similarity">
    <text evidence="7">Belongs to the RecR family.</text>
</comment>
<dbReference type="GO" id="GO:0006310">
    <property type="term" value="P:DNA recombination"/>
    <property type="evidence" value="ECO:0007669"/>
    <property type="project" value="UniProtKB-UniRule"/>
</dbReference>
<evidence type="ECO:0000313" key="9">
    <source>
        <dbReference type="EMBL" id="KKW21563.1"/>
    </source>
</evidence>
<comment type="function">
    <text evidence="7">May play a role in DNA repair. It seems to be involved in an RecBC-independent recombinational process of DNA repair. It may act with RecF and RecO.</text>
</comment>
<evidence type="ECO:0000256" key="2">
    <source>
        <dbReference type="ARBA" id="ARBA00022763"/>
    </source>
</evidence>
<name>A0A0G1WRT3_9BACT</name>
<dbReference type="SMART" id="SM00493">
    <property type="entry name" value="TOPRIM"/>
    <property type="match status" value="1"/>
</dbReference>
<dbReference type="Proteomes" id="UP000034201">
    <property type="component" value="Unassembled WGS sequence"/>
</dbReference>
<gene>
    <name evidence="7" type="primary">recR</name>
    <name evidence="9" type="ORF">UY61_C0003G0003</name>
</gene>
<keyword evidence="4 7" id="KW-0862">Zinc</keyword>
<dbReference type="InterPro" id="IPR006171">
    <property type="entry name" value="TOPRIM_dom"/>
</dbReference>
<keyword evidence="5 7" id="KW-0233">DNA recombination</keyword>
<comment type="caution">
    <text evidence="7">Lacks conserved residue(s) required for the propagation of feature annotation.</text>
</comment>
<evidence type="ECO:0000256" key="7">
    <source>
        <dbReference type="HAMAP-Rule" id="MF_00017"/>
    </source>
</evidence>
<dbReference type="PANTHER" id="PTHR30446">
    <property type="entry name" value="RECOMBINATION PROTEIN RECR"/>
    <property type="match status" value="1"/>
</dbReference>
<dbReference type="Pfam" id="PF21176">
    <property type="entry name" value="RecR_HhH"/>
    <property type="match status" value="1"/>
</dbReference>
<reference evidence="9 10" key="1">
    <citation type="journal article" date="2015" name="Nature">
        <title>rRNA introns, odd ribosomes, and small enigmatic genomes across a large radiation of phyla.</title>
        <authorList>
            <person name="Brown C.T."/>
            <person name="Hug L.A."/>
            <person name="Thomas B.C."/>
            <person name="Sharon I."/>
            <person name="Castelle C.J."/>
            <person name="Singh A."/>
            <person name="Wilkins M.J."/>
            <person name="Williams K.H."/>
            <person name="Banfield J.F."/>
        </authorList>
    </citation>
    <scope>NUCLEOTIDE SEQUENCE [LARGE SCALE GENOMIC DNA]</scope>
</reference>
<proteinExistence type="inferred from homology"/>
<evidence type="ECO:0000313" key="10">
    <source>
        <dbReference type="Proteomes" id="UP000034201"/>
    </source>
</evidence>
<feature type="domain" description="Toprim" evidence="8">
    <location>
        <begin position="86"/>
        <end position="188"/>
    </location>
</feature>
<dbReference type="Gene3D" id="1.10.8.420">
    <property type="entry name" value="RecR Domain 1"/>
    <property type="match status" value="1"/>
</dbReference>
<keyword evidence="3 7" id="KW-0863">Zinc-finger</keyword>
<dbReference type="AlphaFoldDB" id="A0A0G1WRT3"/>
<dbReference type="HAMAP" id="MF_00017">
    <property type="entry name" value="RecR"/>
    <property type="match status" value="1"/>
</dbReference>
<dbReference type="InterPro" id="IPR023627">
    <property type="entry name" value="Rcmb_RecR"/>
</dbReference>
<comment type="caution">
    <text evidence="9">The sequence shown here is derived from an EMBL/GenBank/DDBJ whole genome shotgun (WGS) entry which is preliminary data.</text>
</comment>
<dbReference type="EMBL" id="LCQQ01000003">
    <property type="protein sequence ID" value="KKW21563.1"/>
    <property type="molecule type" value="Genomic_DNA"/>
</dbReference>
<evidence type="ECO:0000256" key="5">
    <source>
        <dbReference type="ARBA" id="ARBA00023172"/>
    </source>
</evidence>
<evidence type="ECO:0000256" key="4">
    <source>
        <dbReference type="ARBA" id="ARBA00022833"/>
    </source>
</evidence>
<keyword evidence="1 7" id="KW-0479">Metal-binding</keyword>
<dbReference type="GO" id="GO:0006281">
    <property type="term" value="P:DNA repair"/>
    <property type="evidence" value="ECO:0007669"/>
    <property type="project" value="UniProtKB-UniRule"/>
</dbReference>
<keyword evidence="2 7" id="KW-0227">DNA damage</keyword>
<evidence type="ECO:0000256" key="6">
    <source>
        <dbReference type="ARBA" id="ARBA00023204"/>
    </source>
</evidence>
<keyword evidence="6 7" id="KW-0234">DNA repair</keyword>
<protein>
    <recommendedName>
        <fullName evidence="7">Recombination protein RecR</fullName>
    </recommendedName>
</protein>
<sequence length="211" mass="23478">MSARYPNSVQDLIDIFSKFPGIGPRQAARFVFFLLRDKKFLIPQMKETLETIEKSVALCTECYRTTDANGDLPLCALCADSKRDHSTIAVVEKESDMQNIEKTAAFMGRYHILGGVISALDPESPKRIHLRELHARISKALSAAGQAEVILATSATTEGDMTAMYIERILAPLKDQHPRLRVTRLGRGLSAGSELEYADDQTLRNALNNRK</sequence>
<dbReference type="Pfam" id="PF21175">
    <property type="entry name" value="RecR_C"/>
    <property type="match status" value="1"/>
</dbReference>
<organism evidence="9 10">
    <name type="scientific">Candidatus Adlerbacteria bacterium GW2011_GWC1_50_9</name>
    <dbReference type="NCBI Taxonomy" id="1618608"/>
    <lineage>
        <taxon>Bacteria</taxon>
        <taxon>Candidatus Adleribacteriota</taxon>
    </lineage>
</organism>
<dbReference type="NCBIfam" id="TIGR00615">
    <property type="entry name" value="recR"/>
    <property type="match status" value="1"/>
</dbReference>
<evidence type="ECO:0000259" key="8">
    <source>
        <dbReference type="PROSITE" id="PS50880"/>
    </source>
</evidence>